<gene>
    <name evidence="2" type="ORF">QEZ52_17005</name>
</gene>
<dbReference type="SUPFAM" id="SSF54292">
    <property type="entry name" value="2Fe-2S ferredoxin-like"/>
    <property type="match status" value="1"/>
</dbReference>
<protein>
    <submittedName>
        <fullName evidence="2">(2Fe-2S)-binding protein</fullName>
    </submittedName>
</protein>
<dbReference type="InterPro" id="IPR036010">
    <property type="entry name" value="2Fe-2S_ferredoxin-like_sf"/>
</dbReference>
<organism evidence="2 3">
    <name type="scientific">Aliisedimentitalea scapharcae</name>
    <dbReference type="NCBI Taxonomy" id="1524259"/>
    <lineage>
        <taxon>Bacteria</taxon>
        <taxon>Pseudomonadati</taxon>
        <taxon>Pseudomonadota</taxon>
        <taxon>Alphaproteobacteria</taxon>
        <taxon>Rhodobacterales</taxon>
        <taxon>Roseobacteraceae</taxon>
        <taxon>Aliisedimentitalea</taxon>
    </lineage>
</organism>
<dbReference type="EMBL" id="CP123584">
    <property type="protein sequence ID" value="WZK88281.1"/>
    <property type="molecule type" value="Genomic_DNA"/>
</dbReference>
<dbReference type="Gene3D" id="3.10.20.440">
    <property type="entry name" value="2Fe-2S iron-sulphur cluster binding domain, sarcosine oxidase, alpha subunit, N-terminal domain"/>
    <property type="match status" value="1"/>
</dbReference>
<dbReference type="RefSeq" id="WP_406645667.1">
    <property type="nucleotide sequence ID" value="NZ_CP123584.1"/>
</dbReference>
<evidence type="ECO:0000313" key="2">
    <source>
        <dbReference type="EMBL" id="WZK88281.1"/>
    </source>
</evidence>
<sequence length="103" mass="11274">MFMSLRRTPENTVTVTVNGQQITAPEGQTVWATMALAGQITTRKSALSAEDRSAYCAMGVCFECLVQVDGLPNQQACLRRISDGMIIETQQITETTEAPLDDF</sequence>
<dbReference type="InterPro" id="IPR042204">
    <property type="entry name" value="2Fe-2S-bd_N"/>
</dbReference>
<dbReference type="Proteomes" id="UP001623232">
    <property type="component" value="Chromosome"/>
</dbReference>
<keyword evidence="1" id="KW-0560">Oxidoreductase</keyword>
<accession>A0ABZ2XUA9</accession>
<dbReference type="Pfam" id="PF13510">
    <property type="entry name" value="Fer2_4"/>
    <property type="match status" value="1"/>
</dbReference>
<keyword evidence="3" id="KW-1185">Reference proteome</keyword>
<name>A0ABZ2XUA9_9RHOB</name>
<evidence type="ECO:0000256" key="1">
    <source>
        <dbReference type="ARBA" id="ARBA00023002"/>
    </source>
</evidence>
<proteinExistence type="predicted"/>
<evidence type="ECO:0000313" key="3">
    <source>
        <dbReference type="Proteomes" id="UP001623232"/>
    </source>
</evidence>
<reference evidence="2 3" key="1">
    <citation type="submission" date="2023-04" db="EMBL/GenBank/DDBJ databases">
        <title>Complete genome sequence of Alisedimentitalea scapharcae.</title>
        <authorList>
            <person name="Rong J.-C."/>
            <person name="Yi M.-L."/>
            <person name="Zhao Q."/>
        </authorList>
    </citation>
    <scope>NUCLEOTIDE SEQUENCE [LARGE SCALE GENOMIC DNA]</scope>
    <source>
        <strain evidence="2 3">KCTC 42119</strain>
    </source>
</reference>